<dbReference type="InterPro" id="IPR002160">
    <property type="entry name" value="Prot_inh_Kunz-lg"/>
</dbReference>
<keyword evidence="6" id="KW-1185">Reference proteome</keyword>
<keyword evidence="4" id="KW-0732">Signal</keyword>
<dbReference type="Proteomes" id="UP000000226">
    <property type="component" value="Chromosome 4"/>
</dbReference>
<dbReference type="OMA" id="RYMSIGE"/>
<dbReference type="InterPro" id="IPR011065">
    <property type="entry name" value="Kunitz_inhibitor_STI-like_sf"/>
</dbReference>
<evidence type="ECO:0000256" key="4">
    <source>
        <dbReference type="SAM" id="SignalP"/>
    </source>
</evidence>
<dbReference type="EMBL" id="CM002291">
    <property type="protein sequence ID" value="ESW24433.1"/>
    <property type="molecule type" value="Genomic_DNA"/>
</dbReference>
<proteinExistence type="predicted"/>
<evidence type="ECO:0000256" key="1">
    <source>
        <dbReference type="ARBA" id="ARBA00022690"/>
    </source>
</evidence>
<dbReference type="Gene3D" id="2.80.10.50">
    <property type="match status" value="1"/>
</dbReference>
<dbReference type="PANTHER" id="PTHR33107:SF21">
    <property type="entry name" value="KUNITZ FAMILY TRYPSIN AND PROTEASE INHIBITOR PROTEIN"/>
    <property type="match status" value="1"/>
</dbReference>
<dbReference type="OrthoDB" id="1409754at2759"/>
<keyword evidence="3" id="KW-1015">Disulfide bond</keyword>
<evidence type="ECO:0000256" key="2">
    <source>
        <dbReference type="ARBA" id="ARBA00022900"/>
    </source>
</evidence>
<dbReference type="MEROPS" id="I03.025"/>
<sequence length="220" mass="23857">MKSSSSSLPLTLPFLLFAISTTFASAFMDPPVMILDQNGVPVSASAEYYVAQLNGGPTGGGLTTGLGTNITCPLIVLQVYYEAVRGQKVKFTTRGTTKSDDKIRTGTPLDIEFVDKPSCASSSKWVVVYDSKYPGQWLGIGDAADLPGKKIVDGVFKIEKYSFLEGYKFMFCPTARNVCLNFARLEDANGRRLILVNETSSPYILEAGFDKATTSSKPLF</sequence>
<dbReference type="SMART" id="SM00452">
    <property type="entry name" value="STI"/>
    <property type="match status" value="1"/>
</dbReference>
<organism evidence="5 6">
    <name type="scientific">Phaseolus vulgaris</name>
    <name type="common">Kidney bean</name>
    <name type="synonym">French bean</name>
    <dbReference type="NCBI Taxonomy" id="3885"/>
    <lineage>
        <taxon>Eukaryota</taxon>
        <taxon>Viridiplantae</taxon>
        <taxon>Streptophyta</taxon>
        <taxon>Embryophyta</taxon>
        <taxon>Tracheophyta</taxon>
        <taxon>Spermatophyta</taxon>
        <taxon>Magnoliopsida</taxon>
        <taxon>eudicotyledons</taxon>
        <taxon>Gunneridae</taxon>
        <taxon>Pentapetalae</taxon>
        <taxon>rosids</taxon>
        <taxon>fabids</taxon>
        <taxon>Fabales</taxon>
        <taxon>Fabaceae</taxon>
        <taxon>Papilionoideae</taxon>
        <taxon>50 kb inversion clade</taxon>
        <taxon>NPAAA clade</taxon>
        <taxon>indigoferoid/millettioid clade</taxon>
        <taxon>Phaseoleae</taxon>
        <taxon>Phaseolus</taxon>
    </lineage>
</organism>
<reference evidence="6" key="1">
    <citation type="journal article" date="2014" name="Nat. Genet.">
        <title>A reference genome for common bean and genome-wide analysis of dual domestications.</title>
        <authorList>
            <person name="Schmutz J."/>
            <person name="McClean P.E."/>
            <person name="Mamidi S."/>
            <person name="Wu G.A."/>
            <person name="Cannon S.B."/>
            <person name="Grimwood J."/>
            <person name="Jenkins J."/>
            <person name="Shu S."/>
            <person name="Song Q."/>
            <person name="Chavarro C."/>
            <person name="Torres-Torres M."/>
            <person name="Geffroy V."/>
            <person name="Moghaddam S.M."/>
            <person name="Gao D."/>
            <person name="Abernathy B."/>
            <person name="Barry K."/>
            <person name="Blair M."/>
            <person name="Brick M.A."/>
            <person name="Chovatia M."/>
            <person name="Gepts P."/>
            <person name="Goodstein D.M."/>
            <person name="Gonzales M."/>
            <person name="Hellsten U."/>
            <person name="Hyten D.L."/>
            <person name="Jia G."/>
            <person name="Kelly J.D."/>
            <person name="Kudrna D."/>
            <person name="Lee R."/>
            <person name="Richard M.M."/>
            <person name="Miklas P.N."/>
            <person name="Osorno J.M."/>
            <person name="Rodrigues J."/>
            <person name="Thareau V."/>
            <person name="Urrea C.A."/>
            <person name="Wang M."/>
            <person name="Yu Y."/>
            <person name="Zhang M."/>
            <person name="Wing R.A."/>
            <person name="Cregan P.B."/>
            <person name="Rokhsar D.S."/>
            <person name="Jackson S.A."/>
        </authorList>
    </citation>
    <scope>NUCLEOTIDE SEQUENCE [LARGE SCALE GENOMIC DNA]</scope>
    <source>
        <strain evidence="6">cv. G19833</strain>
    </source>
</reference>
<dbReference type="Gramene" id="ESW24433">
    <property type="protein sequence ID" value="ESW24433"/>
    <property type="gene ID" value="PHAVU_004G130600g"/>
</dbReference>
<evidence type="ECO:0000313" key="6">
    <source>
        <dbReference type="Proteomes" id="UP000000226"/>
    </source>
</evidence>
<name>V7C4X8_PHAVU</name>
<dbReference type="SUPFAM" id="SSF50386">
    <property type="entry name" value="STI-like"/>
    <property type="match status" value="1"/>
</dbReference>
<feature type="chain" id="PRO_5004755258" evidence="4">
    <location>
        <begin position="27"/>
        <end position="220"/>
    </location>
</feature>
<keyword evidence="1" id="KW-0646">Protease inhibitor</keyword>
<dbReference type="AlphaFoldDB" id="V7C4X8"/>
<accession>V7C4X8</accession>
<gene>
    <name evidence="5" type="ORF">PHAVU_004G130600g</name>
</gene>
<dbReference type="PRINTS" id="PR00291">
    <property type="entry name" value="KUNITZINHBTR"/>
</dbReference>
<evidence type="ECO:0000256" key="3">
    <source>
        <dbReference type="ARBA" id="ARBA00023157"/>
    </source>
</evidence>
<dbReference type="GO" id="GO:0004867">
    <property type="term" value="F:serine-type endopeptidase inhibitor activity"/>
    <property type="evidence" value="ECO:0007669"/>
    <property type="project" value="UniProtKB-KW"/>
</dbReference>
<protein>
    <submittedName>
        <fullName evidence="5">Uncharacterized protein</fullName>
    </submittedName>
</protein>
<evidence type="ECO:0000313" key="5">
    <source>
        <dbReference type="EMBL" id="ESW24433.1"/>
    </source>
</evidence>
<dbReference type="PANTHER" id="PTHR33107">
    <property type="entry name" value="KUNITZ TRYPSIN INHIBITOR 2"/>
    <property type="match status" value="1"/>
</dbReference>
<feature type="signal peptide" evidence="4">
    <location>
        <begin position="1"/>
        <end position="26"/>
    </location>
</feature>
<dbReference type="Pfam" id="PF00197">
    <property type="entry name" value="Kunitz_legume"/>
    <property type="match status" value="1"/>
</dbReference>
<dbReference type="CDD" id="cd23376">
    <property type="entry name" value="beta-trefoil_STI_DrTI"/>
    <property type="match status" value="1"/>
</dbReference>
<keyword evidence="2" id="KW-0722">Serine protease inhibitor</keyword>
<dbReference type="SMR" id="V7C4X8"/>